<dbReference type="InParanoid" id="E5AAM1"/>
<protein>
    <submittedName>
        <fullName evidence="1">Predicted protein</fullName>
    </submittedName>
</protein>
<sequence length="42" mass="4745">MPSFRSHCNILVRGYRGGTVVRHQETDQFPRKVQSPGMCVVA</sequence>
<proteinExistence type="predicted"/>
<dbReference type="VEuPathDB" id="FungiDB:LEMA_uP018420.1"/>
<keyword evidence="2" id="KW-1185">Reference proteome</keyword>
<dbReference type="AlphaFoldDB" id="E5AAM1"/>
<organism evidence="2">
    <name type="scientific">Leptosphaeria maculans (strain JN3 / isolate v23.1.3 / race Av1-4-5-6-7-8)</name>
    <name type="common">Blackleg fungus</name>
    <name type="synonym">Phoma lingam</name>
    <dbReference type="NCBI Taxonomy" id="985895"/>
    <lineage>
        <taxon>Eukaryota</taxon>
        <taxon>Fungi</taxon>
        <taxon>Dikarya</taxon>
        <taxon>Ascomycota</taxon>
        <taxon>Pezizomycotina</taxon>
        <taxon>Dothideomycetes</taxon>
        <taxon>Pleosporomycetidae</taxon>
        <taxon>Pleosporales</taxon>
        <taxon>Pleosporineae</taxon>
        <taxon>Leptosphaeriaceae</taxon>
        <taxon>Plenodomus</taxon>
        <taxon>Plenodomus lingam/Leptosphaeria maculans species complex</taxon>
    </lineage>
</organism>
<accession>E5AAM1</accession>
<dbReference type="Proteomes" id="UP000002668">
    <property type="component" value="Genome"/>
</dbReference>
<dbReference type="HOGENOM" id="CLU_3260685_0_0_1"/>
<gene>
    <name evidence="1" type="ORF">LEMA_uP018420.1</name>
</gene>
<reference evidence="2" key="1">
    <citation type="journal article" date="2011" name="Nat. Commun.">
        <title>Effector diversification within compartments of the Leptosphaeria maculans genome affected by Repeat-Induced Point mutations.</title>
        <authorList>
            <person name="Rouxel T."/>
            <person name="Grandaubert J."/>
            <person name="Hane J.K."/>
            <person name="Hoede C."/>
            <person name="van de Wouw A.P."/>
            <person name="Couloux A."/>
            <person name="Dominguez V."/>
            <person name="Anthouard V."/>
            <person name="Bally P."/>
            <person name="Bourras S."/>
            <person name="Cozijnsen A.J."/>
            <person name="Ciuffetti L.M."/>
            <person name="Degrave A."/>
            <person name="Dilmaghani A."/>
            <person name="Duret L."/>
            <person name="Fudal I."/>
            <person name="Goodwin S.B."/>
            <person name="Gout L."/>
            <person name="Glaser N."/>
            <person name="Linglin J."/>
            <person name="Kema G.H.J."/>
            <person name="Lapalu N."/>
            <person name="Lawrence C.B."/>
            <person name="May K."/>
            <person name="Meyer M."/>
            <person name="Ollivier B."/>
            <person name="Poulain J."/>
            <person name="Schoch C.L."/>
            <person name="Simon A."/>
            <person name="Spatafora J.W."/>
            <person name="Stachowiak A."/>
            <person name="Turgeon B.G."/>
            <person name="Tyler B.M."/>
            <person name="Vincent D."/>
            <person name="Weissenbach J."/>
            <person name="Amselem J."/>
            <person name="Quesneville H."/>
            <person name="Oliver R.P."/>
            <person name="Wincker P."/>
            <person name="Balesdent M.-H."/>
            <person name="Howlett B.J."/>
        </authorList>
    </citation>
    <scope>NUCLEOTIDE SEQUENCE [LARGE SCALE GENOMIC DNA]</scope>
    <source>
        <strain evidence="2">JN3 / isolate v23.1.3 / race Av1-4-5-6-7-8</strain>
    </source>
</reference>
<evidence type="ECO:0000313" key="2">
    <source>
        <dbReference type="Proteomes" id="UP000002668"/>
    </source>
</evidence>
<evidence type="ECO:0000313" key="1">
    <source>
        <dbReference type="EMBL" id="CBY00712.1"/>
    </source>
</evidence>
<name>E5AAM1_LEPMJ</name>
<dbReference type="EMBL" id="FP929138">
    <property type="protein sequence ID" value="CBY00712.1"/>
    <property type="molecule type" value="Genomic_DNA"/>
</dbReference>